<evidence type="ECO:0000313" key="2">
    <source>
        <dbReference type="Proteomes" id="UP000190559"/>
    </source>
</evidence>
<accession>A0A1T1P997</accession>
<dbReference type="EMBL" id="LOJW01000005">
    <property type="protein sequence ID" value="OOW72237.1"/>
    <property type="molecule type" value="Genomic_DNA"/>
</dbReference>
<organism evidence="1 2">
    <name type="scientific">Xanthomonas axonopodis pv. melhusii</name>
    <dbReference type="NCBI Taxonomy" id="487834"/>
    <lineage>
        <taxon>Bacteria</taxon>
        <taxon>Pseudomonadati</taxon>
        <taxon>Pseudomonadota</taxon>
        <taxon>Gammaproteobacteria</taxon>
        <taxon>Lysobacterales</taxon>
        <taxon>Lysobacteraceae</taxon>
        <taxon>Xanthomonas</taxon>
    </lineage>
</organism>
<comment type="caution">
    <text evidence="1">The sequence shown here is derived from an EMBL/GenBank/DDBJ whole genome shotgun (WGS) entry which is preliminary data.</text>
</comment>
<reference evidence="1 2" key="1">
    <citation type="submission" date="2015-12" db="EMBL/GenBank/DDBJ databases">
        <authorList>
            <person name="Shamseldin A."/>
            <person name="Moawad H."/>
            <person name="Abd El-Rahim W.M."/>
            <person name="Sadowsky M.J."/>
        </authorList>
    </citation>
    <scope>NUCLEOTIDE SEQUENCE [LARGE SCALE GENOMIC DNA]</scope>
    <source>
        <strain evidence="1 2">LMG9050</strain>
    </source>
</reference>
<protein>
    <submittedName>
        <fullName evidence="1">Uncharacterized protein</fullName>
    </submittedName>
</protein>
<proteinExistence type="predicted"/>
<dbReference type="Proteomes" id="UP000190559">
    <property type="component" value="Unassembled WGS sequence"/>
</dbReference>
<name>A0A1T1P997_9XANT</name>
<gene>
    <name evidence="1" type="ORF">Xmlh_05850</name>
</gene>
<dbReference type="RefSeq" id="WP_078562938.1">
    <property type="nucleotide sequence ID" value="NZ_LOJW01000005.1"/>
</dbReference>
<sequence>MLIVLMAESGGYPDIARATADGTRFLNLVRREDLGKVFRSLALHNGSRAEKAVLKMRSEALIDADKDADAATGRNFH</sequence>
<evidence type="ECO:0000313" key="1">
    <source>
        <dbReference type="EMBL" id="OOW72237.1"/>
    </source>
</evidence>
<dbReference type="AlphaFoldDB" id="A0A1T1P997"/>